<comment type="caution">
    <text evidence="2">The sequence shown here is derived from an EMBL/GenBank/DDBJ whole genome shotgun (WGS) entry which is preliminary data.</text>
</comment>
<feature type="compositionally biased region" description="Polar residues" evidence="1">
    <location>
        <begin position="1"/>
        <end position="13"/>
    </location>
</feature>
<feature type="region of interest" description="Disordered" evidence="1">
    <location>
        <begin position="1"/>
        <end position="116"/>
    </location>
</feature>
<name>A0ABR4DYM2_9PEZI</name>
<gene>
    <name evidence="2" type="ORF">FJTKL_02194</name>
</gene>
<feature type="region of interest" description="Disordered" evidence="1">
    <location>
        <begin position="136"/>
        <end position="176"/>
    </location>
</feature>
<evidence type="ECO:0000313" key="2">
    <source>
        <dbReference type="EMBL" id="KAL2275253.1"/>
    </source>
</evidence>
<proteinExistence type="predicted"/>
<accession>A0ABR4DYM2</accession>
<organism evidence="2 3">
    <name type="scientific">Diaporthe vaccinii</name>
    <dbReference type="NCBI Taxonomy" id="105482"/>
    <lineage>
        <taxon>Eukaryota</taxon>
        <taxon>Fungi</taxon>
        <taxon>Dikarya</taxon>
        <taxon>Ascomycota</taxon>
        <taxon>Pezizomycotina</taxon>
        <taxon>Sordariomycetes</taxon>
        <taxon>Sordariomycetidae</taxon>
        <taxon>Diaporthales</taxon>
        <taxon>Diaporthaceae</taxon>
        <taxon>Diaporthe</taxon>
        <taxon>Diaporthe eres species complex</taxon>
    </lineage>
</organism>
<feature type="compositionally biased region" description="Acidic residues" evidence="1">
    <location>
        <begin position="54"/>
        <end position="66"/>
    </location>
</feature>
<keyword evidence="3" id="KW-1185">Reference proteome</keyword>
<evidence type="ECO:0000256" key="1">
    <source>
        <dbReference type="SAM" id="MobiDB-lite"/>
    </source>
</evidence>
<sequence length="215" mass="23128">MSTAPTTTDSNRFGANGLGKDKNSNTKPQGRNTEDPKTPAAAAAATVQHAENHADDDDDDDDDDDAAAARAALRRQAKPVFNRGPSMLDFTAITSAGPTPAAAGEAGGPAASYFDGSRLRESHLPDEGEEVEVARMGRQAETMERRRARRQTVTEADSGELPRRDPGGEAQGGGDEWLNARSFLCADLHKLHRDRRSFPLSGNRLMRNTMASQRV</sequence>
<protein>
    <submittedName>
        <fullName evidence="2">Uncharacterized protein</fullName>
    </submittedName>
</protein>
<reference evidence="2 3" key="1">
    <citation type="submission" date="2024-03" db="EMBL/GenBank/DDBJ databases">
        <title>A high-quality draft genome sequence of Diaporthe vaccinii, a causative agent of upright dieback and viscid rot disease in cranberry plants.</title>
        <authorList>
            <person name="Sarrasin M."/>
            <person name="Lang B.F."/>
            <person name="Burger G."/>
        </authorList>
    </citation>
    <scope>NUCLEOTIDE SEQUENCE [LARGE SCALE GENOMIC DNA]</scope>
    <source>
        <strain evidence="2 3">IS7</strain>
    </source>
</reference>
<dbReference type="Proteomes" id="UP001600888">
    <property type="component" value="Unassembled WGS sequence"/>
</dbReference>
<evidence type="ECO:0000313" key="3">
    <source>
        <dbReference type="Proteomes" id="UP001600888"/>
    </source>
</evidence>
<feature type="compositionally biased region" description="Low complexity" evidence="1">
    <location>
        <begin position="91"/>
        <end position="111"/>
    </location>
</feature>
<dbReference type="EMBL" id="JBAWTH010000139">
    <property type="protein sequence ID" value="KAL2275253.1"/>
    <property type="molecule type" value="Genomic_DNA"/>
</dbReference>